<dbReference type="GO" id="GO:0015666">
    <property type="term" value="F:restriction endodeoxyribonuclease activity"/>
    <property type="evidence" value="ECO:0007669"/>
    <property type="project" value="TreeGrafter"/>
</dbReference>
<accession>A0A0M6WR94</accession>
<name>A0A0M6WR94_9FIRM</name>
<sequence length="281" mass="31151">MRKNIEISDEKISEFLEQFYGYFESGYAFEEFLKVYLEKIGLDEVVVTQRSSDGGIDVAAVRYGVGGFAGADAVDYFVQAKRNKPGTTIPIEKVRALRGVMPSGSKGIFITTANYSKKTEEFVDADPSRPIILIDGKSLVESCIDNEIGFVFTPVFSKNAMDALKDETDDLVKEDGTIDETNEGVKLVVDKQISANDIRARILRLPKAITKLLPEDAHKVKVIFNGLSPKELTVAKNRGYLAGVTDLYKESGLIAEDGSYNPCKAIWKFSEDKIDITIKEH</sequence>
<dbReference type="EMBL" id="CVRQ01000025">
    <property type="protein sequence ID" value="CRL40191.1"/>
    <property type="molecule type" value="Genomic_DNA"/>
</dbReference>
<gene>
    <name evidence="2" type="ORF">T1815_22701</name>
</gene>
<dbReference type="Pfam" id="PF04471">
    <property type="entry name" value="Mrr_cat"/>
    <property type="match status" value="1"/>
</dbReference>
<keyword evidence="3" id="KW-1185">Reference proteome</keyword>
<evidence type="ECO:0000313" key="2">
    <source>
        <dbReference type="EMBL" id="CRL40191.1"/>
    </source>
</evidence>
<feature type="domain" description="Restriction endonuclease type IV Mrr" evidence="1">
    <location>
        <begin position="25"/>
        <end position="142"/>
    </location>
</feature>
<proteinExistence type="predicted"/>
<dbReference type="AlphaFoldDB" id="A0A0M6WR94"/>
<dbReference type="GO" id="GO:0003677">
    <property type="term" value="F:DNA binding"/>
    <property type="evidence" value="ECO:0007669"/>
    <property type="project" value="InterPro"/>
</dbReference>
<dbReference type="Gene3D" id="3.40.1350.10">
    <property type="match status" value="1"/>
</dbReference>
<reference evidence="3" key="1">
    <citation type="submission" date="2015-05" db="EMBL/GenBank/DDBJ databases">
        <authorList>
            <consortium name="Pathogen Informatics"/>
        </authorList>
    </citation>
    <scope>NUCLEOTIDE SEQUENCE [LARGE SCALE GENOMIC DNA]</scope>
    <source>
        <strain evidence="3">T1-815</strain>
    </source>
</reference>
<evidence type="ECO:0000259" key="1">
    <source>
        <dbReference type="Pfam" id="PF04471"/>
    </source>
</evidence>
<evidence type="ECO:0000313" key="3">
    <source>
        <dbReference type="Proteomes" id="UP000049472"/>
    </source>
</evidence>
<dbReference type="InterPro" id="IPR011856">
    <property type="entry name" value="tRNA_endonuc-like_dom_sf"/>
</dbReference>
<dbReference type="RefSeq" id="WP_055062281.1">
    <property type="nucleotide sequence ID" value="NZ_CVRQ01000025.1"/>
</dbReference>
<dbReference type="GO" id="GO:0009307">
    <property type="term" value="P:DNA restriction-modification system"/>
    <property type="evidence" value="ECO:0007669"/>
    <property type="project" value="InterPro"/>
</dbReference>
<dbReference type="InterPro" id="IPR007560">
    <property type="entry name" value="Restrct_endonuc_IV_Mrr"/>
</dbReference>
<dbReference type="PANTHER" id="PTHR30015:SF7">
    <property type="entry name" value="TYPE IV METHYL-DIRECTED RESTRICTION ENZYME ECOKMRR"/>
    <property type="match status" value="1"/>
</dbReference>
<organism evidence="2 3">
    <name type="scientific">Agathobacter rectalis</name>
    <dbReference type="NCBI Taxonomy" id="39491"/>
    <lineage>
        <taxon>Bacteria</taxon>
        <taxon>Bacillati</taxon>
        <taxon>Bacillota</taxon>
        <taxon>Clostridia</taxon>
        <taxon>Lachnospirales</taxon>
        <taxon>Lachnospiraceae</taxon>
        <taxon>Agathobacter</taxon>
    </lineage>
</organism>
<dbReference type="PANTHER" id="PTHR30015">
    <property type="entry name" value="MRR RESTRICTION SYSTEM PROTEIN"/>
    <property type="match status" value="1"/>
</dbReference>
<protein>
    <recommendedName>
        <fullName evidence="1">Restriction endonuclease type IV Mrr domain-containing protein</fullName>
    </recommendedName>
</protein>
<dbReference type="SUPFAM" id="SSF52980">
    <property type="entry name" value="Restriction endonuclease-like"/>
    <property type="match status" value="1"/>
</dbReference>
<dbReference type="InterPro" id="IPR011335">
    <property type="entry name" value="Restrct_endonuc-II-like"/>
</dbReference>
<dbReference type="Proteomes" id="UP000049472">
    <property type="component" value="Unassembled WGS sequence"/>
</dbReference>
<dbReference type="InterPro" id="IPR052906">
    <property type="entry name" value="Type_IV_Methyl-Rstrct_Enzyme"/>
</dbReference>